<gene>
    <name evidence="1" type="ORF">HOLDEFILI_01213</name>
</gene>
<evidence type="ECO:0000313" key="1">
    <source>
        <dbReference type="EMBL" id="EEF68594.1"/>
    </source>
</evidence>
<accession>B9Y5Y1</accession>
<name>B9Y5Y1_9FIRM</name>
<reference evidence="1 2" key="2">
    <citation type="submission" date="2009-02" db="EMBL/GenBank/DDBJ databases">
        <title>Draft genome sequence of Holdemania filiformis DSM 12042.</title>
        <authorList>
            <person name="Sudarsanam P."/>
            <person name="Ley R."/>
            <person name="Guruge J."/>
            <person name="Turnbaugh P.J."/>
            <person name="Mahowald M."/>
            <person name="Liep D."/>
            <person name="Gordon J."/>
        </authorList>
    </citation>
    <scope>NUCLEOTIDE SEQUENCE [LARGE SCALE GENOMIC DNA]</scope>
    <source>
        <strain evidence="1 2">DSM 12042</strain>
    </source>
</reference>
<dbReference type="AlphaFoldDB" id="B9Y5Y1"/>
<reference evidence="1 2" key="1">
    <citation type="submission" date="2008-12" db="EMBL/GenBank/DDBJ databases">
        <authorList>
            <person name="Fulton L."/>
            <person name="Clifton S."/>
            <person name="Fulton B."/>
            <person name="Xu J."/>
            <person name="Minx P."/>
            <person name="Pepin K.H."/>
            <person name="Johnson M."/>
            <person name="Bhonagiri V."/>
            <person name="Nash W.E."/>
            <person name="Mardis E.R."/>
            <person name="Wilson R.K."/>
        </authorList>
    </citation>
    <scope>NUCLEOTIDE SEQUENCE [LARGE SCALE GENOMIC DNA]</scope>
    <source>
        <strain evidence="1 2">DSM 12042</strain>
    </source>
</reference>
<proteinExistence type="predicted"/>
<dbReference type="Proteomes" id="UP000005950">
    <property type="component" value="Unassembled WGS sequence"/>
</dbReference>
<dbReference type="HOGENOM" id="CLU_2861664_0_0_9"/>
<protein>
    <submittedName>
        <fullName evidence="1">Uncharacterized protein</fullName>
    </submittedName>
</protein>
<organism evidence="1 2">
    <name type="scientific">Holdemania filiformis DSM 12042</name>
    <dbReference type="NCBI Taxonomy" id="545696"/>
    <lineage>
        <taxon>Bacteria</taxon>
        <taxon>Bacillati</taxon>
        <taxon>Bacillota</taxon>
        <taxon>Erysipelotrichia</taxon>
        <taxon>Erysipelotrichales</taxon>
        <taxon>Erysipelotrichaceae</taxon>
        <taxon>Holdemania</taxon>
    </lineage>
</organism>
<sequence>MTKDREFLPGKTTAFGSFHRRQNRMDPSSTSHDFTFRFRLCENNTLLKFVFSSRVSAIMKLRKG</sequence>
<evidence type="ECO:0000313" key="2">
    <source>
        <dbReference type="Proteomes" id="UP000005950"/>
    </source>
</evidence>
<dbReference type="STRING" id="545696.HOLDEFILI_01213"/>
<dbReference type="EMBL" id="ACCF01000071">
    <property type="protein sequence ID" value="EEF68594.1"/>
    <property type="molecule type" value="Genomic_DNA"/>
</dbReference>
<comment type="caution">
    <text evidence="1">The sequence shown here is derived from an EMBL/GenBank/DDBJ whole genome shotgun (WGS) entry which is preliminary data.</text>
</comment>